<dbReference type="Proteomes" id="UP000308730">
    <property type="component" value="Unassembled WGS sequence"/>
</dbReference>
<dbReference type="InterPro" id="IPR036298">
    <property type="entry name" value="Chalcone_isomerase_sf"/>
</dbReference>
<dbReference type="OrthoDB" id="18193at2759"/>
<evidence type="ECO:0000313" key="3">
    <source>
        <dbReference type="Proteomes" id="UP000308730"/>
    </source>
</evidence>
<proteinExistence type="predicted"/>
<reference evidence="2 3" key="1">
    <citation type="submission" date="2019-02" db="EMBL/GenBank/DDBJ databases">
        <title>Genome sequencing of the rare red list fungi Antrodiella citrinella (Flaviporus citrinellus).</title>
        <authorList>
            <person name="Buettner E."/>
            <person name="Kellner H."/>
        </authorList>
    </citation>
    <scope>NUCLEOTIDE SEQUENCE [LARGE SCALE GENOMIC DNA]</scope>
    <source>
        <strain evidence="2 3">DSM 108506</strain>
    </source>
</reference>
<dbReference type="SUPFAM" id="SSF54626">
    <property type="entry name" value="Chalcone isomerase"/>
    <property type="match status" value="1"/>
</dbReference>
<evidence type="ECO:0000313" key="2">
    <source>
        <dbReference type="EMBL" id="THH32325.1"/>
    </source>
</evidence>
<dbReference type="PANTHER" id="PTHR47284">
    <property type="entry name" value="FATTY-ACID-BINDING PROTEIN 2"/>
    <property type="match status" value="1"/>
</dbReference>
<dbReference type="AlphaFoldDB" id="A0A4S4N1X9"/>
<dbReference type="GO" id="GO:0016872">
    <property type="term" value="F:intramolecular lyase activity"/>
    <property type="evidence" value="ECO:0007669"/>
    <property type="project" value="InterPro"/>
</dbReference>
<feature type="domain" description="Chalcone isomerase" evidence="1">
    <location>
        <begin position="115"/>
        <end position="242"/>
    </location>
</feature>
<dbReference type="InterPro" id="IPR016087">
    <property type="entry name" value="Chalcone_isomerase"/>
</dbReference>
<dbReference type="Pfam" id="PF16035">
    <property type="entry name" value="Chalcone_2"/>
    <property type="match status" value="2"/>
</dbReference>
<name>A0A4S4N1X9_9APHY</name>
<dbReference type="Gene3D" id="3.50.70.10">
    <property type="match status" value="1"/>
</dbReference>
<dbReference type="PANTHER" id="PTHR47284:SF3">
    <property type="entry name" value="FATTY-ACID-BINDING PROTEIN 2"/>
    <property type="match status" value="1"/>
</dbReference>
<sequence length="251" mass="27872">MGNGSCSNCSVCADGNCAPGCPIVARSEGRYNKFVLLFLFRQSCLRRDDVVDPATSLAFPNTLRVQSKSPLPDFTLIGVGVRTVSFLGIQVYSIGFYADLKNPNLKIPKSATPEQKIEHIVRNTSCAFRIVPTRSTSYSHLRDGFMRALQARMVLCRQRGLLTQEEESDAQSPLRSFKSMFPNTALAKHTPLDILLLAPEPKQPRTLIVRDLGALHNDWVAQEFVMAYFEGKGLSPPLKNSVTDYLQDFGN</sequence>
<dbReference type="EMBL" id="SGPM01000024">
    <property type="protein sequence ID" value="THH32325.1"/>
    <property type="molecule type" value="Genomic_DNA"/>
</dbReference>
<dbReference type="InterPro" id="IPR016088">
    <property type="entry name" value="Chalcone_isomerase_3-sand"/>
</dbReference>
<keyword evidence="3" id="KW-1185">Reference proteome</keyword>
<evidence type="ECO:0000259" key="1">
    <source>
        <dbReference type="Pfam" id="PF16035"/>
    </source>
</evidence>
<accession>A0A4S4N1X9</accession>
<feature type="domain" description="Chalcone isomerase" evidence="1">
    <location>
        <begin position="73"/>
        <end position="102"/>
    </location>
</feature>
<organism evidence="2 3">
    <name type="scientific">Antrodiella citrinella</name>
    <dbReference type="NCBI Taxonomy" id="2447956"/>
    <lineage>
        <taxon>Eukaryota</taxon>
        <taxon>Fungi</taxon>
        <taxon>Dikarya</taxon>
        <taxon>Basidiomycota</taxon>
        <taxon>Agaricomycotina</taxon>
        <taxon>Agaricomycetes</taxon>
        <taxon>Polyporales</taxon>
        <taxon>Steccherinaceae</taxon>
        <taxon>Antrodiella</taxon>
    </lineage>
</organism>
<protein>
    <recommendedName>
        <fullName evidence="1">Chalcone isomerase domain-containing protein</fullName>
    </recommendedName>
</protein>
<comment type="caution">
    <text evidence="2">The sequence shown here is derived from an EMBL/GenBank/DDBJ whole genome shotgun (WGS) entry which is preliminary data.</text>
</comment>
<gene>
    <name evidence="2" type="ORF">EUX98_g1869</name>
</gene>